<organism evidence="3 4">
    <name type="scientific">Sphaerimonospora cavernae</name>
    <dbReference type="NCBI Taxonomy" id="1740611"/>
    <lineage>
        <taxon>Bacteria</taxon>
        <taxon>Bacillati</taxon>
        <taxon>Actinomycetota</taxon>
        <taxon>Actinomycetes</taxon>
        <taxon>Streptosporangiales</taxon>
        <taxon>Streptosporangiaceae</taxon>
        <taxon>Sphaerimonospora</taxon>
    </lineage>
</organism>
<evidence type="ECO:0000256" key="2">
    <source>
        <dbReference type="SAM" id="SignalP"/>
    </source>
</evidence>
<dbReference type="InterPro" id="IPR023346">
    <property type="entry name" value="Lysozyme-like_dom_sf"/>
</dbReference>
<dbReference type="CDD" id="cd00978">
    <property type="entry name" value="chitosanase_GH46"/>
    <property type="match status" value="1"/>
</dbReference>
<keyword evidence="1" id="KW-0964">Secreted</keyword>
<name>A0ABV6U2I5_9ACTN</name>
<accession>A0ABV6U2I5</accession>
<dbReference type="EC" id="3.2.1.132" evidence="1"/>
<dbReference type="EMBL" id="JBHMQT010000014">
    <property type="protein sequence ID" value="MFC0862648.1"/>
    <property type="molecule type" value="Genomic_DNA"/>
</dbReference>
<comment type="similarity">
    <text evidence="1">Belongs to the glycosyl hydrolase 46 family.</text>
</comment>
<dbReference type="InterPro" id="IPR000400">
    <property type="entry name" value="Glyco_hydro_46"/>
</dbReference>
<feature type="signal peptide" evidence="2">
    <location>
        <begin position="1"/>
        <end position="23"/>
    </location>
</feature>
<dbReference type="PIRSF" id="PIRSF036551">
    <property type="entry name" value="Chitosanase"/>
    <property type="match status" value="1"/>
</dbReference>
<dbReference type="PROSITE" id="PS60000">
    <property type="entry name" value="CHITOSANASE_46_80"/>
    <property type="match status" value="1"/>
</dbReference>
<evidence type="ECO:0000313" key="3">
    <source>
        <dbReference type="EMBL" id="MFC0862648.1"/>
    </source>
</evidence>
<reference evidence="3 4" key="1">
    <citation type="submission" date="2024-09" db="EMBL/GenBank/DDBJ databases">
        <authorList>
            <person name="Sun Q."/>
            <person name="Mori K."/>
        </authorList>
    </citation>
    <scope>NUCLEOTIDE SEQUENCE [LARGE SCALE GENOMIC DNA]</scope>
    <source>
        <strain evidence="3 4">TBRC 1851</strain>
    </source>
</reference>
<dbReference type="SUPFAM" id="SSF53955">
    <property type="entry name" value="Lysozyme-like"/>
    <property type="match status" value="1"/>
</dbReference>
<sequence length="281" mass="30892">MPGLTSVLVIPPLLLALTVAAPAASCPPTAAPTVIATAVWDGAESGVDLTDPRMKEIAMRIVSSAENSSLDWRAQYGYIEDIDDDRGYTAGIVGFCSGTGDMLDLVELYTKRRPRNVLARYLPALRRVNGSDSHSGLGSKFVKAWKTAARDSAFQRAQEDERDRVYFNPAVAWAKKDGLRALGQFVYFDAIIMHGDGDDPESFGAIRKNALKKARPPARGGDETAYLNAFLDARKKAMRAEAAHEDTSRVDTAQRVFLRNGNLDLDPPLRWKVYGDPYRIE</sequence>
<protein>
    <recommendedName>
        <fullName evidence="1">Chitosanase</fullName>
        <ecNumber evidence="1">3.2.1.132</ecNumber>
    </recommendedName>
</protein>
<keyword evidence="1" id="KW-0378">Hydrolase</keyword>
<keyword evidence="2" id="KW-0732">Signal</keyword>
<dbReference type="InterPro" id="IPR023099">
    <property type="entry name" value="Glyco_hydro_46_N"/>
</dbReference>
<comment type="catalytic activity">
    <reaction evidence="1">
        <text>Endohydrolysis of beta-(1-&gt;4)-linkages between D-glucosamine residues in a partly acetylated chitosan.</text>
        <dbReference type="EC" id="3.2.1.132"/>
    </reaction>
</comment>
<keyword evidence="4" id="KW-1185">Reference proteome</keyword>
<proteinExistence type="inferred from homology"/>
<dbReference type="Pfam" id="PF01374">
    <property type="entry name" value="Glyco_hydro_46"/>
    <property type="match status" value="1"/>
</dbReference>
<dbReference type="Gene3D" id="1.20.141.10">
    <property type="entry name" value="Chitosanase, subunit A, domain 1"/>
    <property type="match status" value="1"/>
</dbReference>
<comment type="function">
    <text evidence="1">Aids in the defense against invading fungal pathogens by degrading their cell wall chitosan.</text>
</comment>
<evidence type="ECO:0000313" key="4">
    <source>
        <dbReference type="Proteomes" id="UP001589870"/>
    </source>
</evidence>
<gene>
    <name evidence="3" type="ORF">ACFHYQ_10105</name>
</gene>
<keyword evidence="1" id="KW-0326">Glycosidase</keyword>
<dbReference type="RefSeq" id="WP_394300840.1">
    <property type="nucleotide sequence ID" value="NZ_JBHMQT010000014.1"/>
</dbReference>
<feature type="chain" id="PRO_5045612556" description="Chitosanase" evidence="2">
    <location>
        <begin position="24"/>
        <end position="281"/>
    </location>
</feature>
<comment type="subcellular location">
    <subcellularLocation>
        <location evidence="1">Secreted</location>
    </subcellularLocation>
</comment>
<comment type="caution">
    <text evidence="3">The sequence shown here is derived from an EMBL/GenBank/DDBJ whole genome shotgun (WGS) entry which is preliminary data.</text>
</comment>
<dbReference type="Gene3D" id="3.30.386.10">
    <property type="entry name" value="Chitosanase, subunit A, domain 2"/>
    <property type="match status" value="1"/>
</dbReference>
<dbReference type="Proteomes" id="UP001589870">
    <property type="component" value="Unassembled WGS sequence"/>
</dbReference>
<evidence type="ECO:0000256" key="1">
    <source>
        <dbReference type="PIRNR" id="PIRNR036551"/>
    </source>
</evidence>